<gene>
    <name evidence="1" type="ORF">S01H4_29974</name>
</gene>
<protein>
    <submittedName>
        <fullName evidence="1">Uncharacterized protein</fullName>
    </submittedName>
</protein>
<name>X1BK86_9ZZZZ</name>
<comment type="caution">
    <text evidence="1">The sequence shown here is derived from an EMBL/GenBank/DDBJ whole genome shotgun (WGS) entry which is preliminary data.</text>
</comment>
<sequence length="92" mass="10275">MKLKKYAVLGLMVVIIILGSTISHELAQINNTDNESGILPSEISQSLTNNEILNDIFNNKILEYISNGYFPQIYETSLQATYYALFILSSIG</sequence>
<evidence type="ECO:0000313" key="1">
    <source>
        <dbReference type="EMBL" id="GAG84473.1"/>
    </source>
</evidence>
<dbReference type="EMBL" id="BART01015440">
    <property type="protein sequence ID" value="GAG84473.1"/>
    <property type="molecule type" value="Genomic_DNA"/>
</dbReference>
<reference evidence="1" key="1">
    <citation type="journal article" date="2014" name="Front. Microbiol.">
        <title>High frequency of phylogenetically diverse reductive dehalogenase-homologous genes in deep subseafloor sedimentary metagenomes.</title>
        <authorList>
            <person name="Kawai M."/>
            <person name="Futagami T."/>
            <person name="Toyoda A."/>
            <person name="Takaki Y."/>
            <person name="Nishi S."/>
            <person name="Hori S."/>
            <person name="Arai W."/>
            <person name="Tsubouchi T."/>
            <person name="Morono Y."/>
            <person name="Uchiyama I."/>
            <person name="Ito T."/>
            <person name="Fujiyama A."/>
            <person name="Inagaki F."/>
            <person name="Takami H."/>
        </authorList>
    </citation>
    <scope>NUCLEOTIDE SEQUENCE</scope>
    <source>
        <strain evidence="1">Expedition CK06-06</strain>
    </source>
</reference>
<accession>X1BK86</accession>
<organism evidence="1">
    <name type="scientific">marine sediment metagenome</name>
    <dbReference type="NCBI Taxonomy" id="412755"/>
    <lineage>
        <taxon>unclassified sequences</taxon>
        <taxon>metagenomes</taxon>
        <taxon>ecological metagenomes</taxon>
    </lineage>
</organism>
<proteinExistence type="predicted"/>
<feature type="non-terminal residue" evidence="1">
    <location>
        <position position="92"/>
    </location>
</feature>
<dbReference type="AlphaFoldDB" id="X1BK86"/>